<evidence type="ECO:0000313" key="4">
    <source>
        <dbReference type="Proteomes" id="UP000197138"/>
    </source>
</evidence>
<dbReference type="Proteomes" id="UP000197138">
    <property type="component" value="Unassembled WGS sequence"/>
</dbReference>
<dbReference type="STRING" id="22663.A0A218XQY9"/>
<dbReference type="PANTHER" id="PTHR33257:SF4">
    <property type="entry name" value="EXPRESSED PROTEIN"/>
    <property type="match status" value="1"/>
</dbReference>
<evidence type="ECO:0000313" key="3">
    <source>
        <dbReference type="EMBL" id="PKI34432.1"/>
    </source>
</evidence>
<dbReference type="GeneID" id="116187319"/>
<reference evidence="4" key="1">
    <citation type="journal article" date="2017" name="Plant J.">
        <title>The pomegranate (Punica granatum L.) genome and the genomics of punicalagin biosynthesis.</title>
        <authorList>
            <person name="Qin G."/>
            <person name="Xu C."/>
            <person name="Ming R."/>
            <person name="Tang H."/>
            <person name="Guyot R."/>
            <person name="Kramer E.M."/>
            <person name="Hu Y."/>
            <person name="Yi X."/>
            <person name="Qi Y."/>
            <person name="Xu X."/>
            <person name="Gao Z."/>
            <person name="Pan H."/>
            <person name="Jian J."/>
            <person name="Tian Y."/>
            <person name="Yue Z."/>
            <person name="Xu Y."/>
        </authorList>
    </citation>
    <scope>NUCLEOTIDE SEQUENCE [LARGE SCALE GENOMIC DNA]</scope>
    <source>
        <strain evidence="4">cv. Dabenzi</strain>
    </source>
</reference>
<dbReference type="EMBL" id="PGOL01005925">
    <property type="protein sequence ID" value="PKI34432.1"/>
    <property type="molecule type" value="Genomic_DNA"/>
</dbReference>
<name>A0A218XQY9_PUNGR</name>
<accession>A0A218XQY9</accession>
<evidence type="ECO:0000313" key="2">
    <source>
        <dbReference type="EMBL" id="OWM87373.1"/>
    </source>
</evidence>
<feature type="region of interest" description="Disordered" evidence="1">
    <location>
        <begin position="111"/>
        <end position="149"/>
    </location>
</feature>
<feature type="region of interest" description="Disordered" evidence="1">
    <location>
        <begin position="176"/>
        <end position="209"/>
    </location>
</feature>
<organism evidence="2 4">
    <name type="scientific">Punica granatum</name>
    <name type="common">Pomegranate</name>
    <dbReference type="NCBI Taxonomy" id="22663"/>
    <lineage>
        <taxon>Eukaryota</taxon>
        <taxon>Viridiplantae</taxon>
        <taxon>Streptophyta</taxon>
        <taxon>Embryophyta</taxon>
        <taxon>Tracheophyta</taxon>
        <taxon>Spermatophyta</taxon>
        <taxon>Magnoliopsida</taxon>
        <taxon>eudicotyledons</taxon>
        <taxon>Gunneridae</taxon>
        <taxon>Pentapetalae</taxon>
        <taxon>rosids</taxon>
        <taxon>malvids</taxon>
        <taxon>Myrtales</taxon>
        <taxon>Lythraceae</taxon>
        <taxon>Punica</taxon>
    </lineage>
</organism>
<dbReference type="OrthoDB" id="691043at2759"/>
<gene>
    <name evidence="2" type="ORF">CDL15_Pgr022484</name>
    <name evidence="3" type="ORF">CRG98_045178</name>
</gene>
<feature type="compositionally biased region" description="Polar residues" evidence="1">
    <location>
        <begin position="1"/>
        <end position="12"/>
    </location>
</feature>
<evidence type="ECO:0000313" key="5">
    <source>
        <dbReference type="Proteomes" id="UP000233551"/>
    </source>
</evidence>
<reference evidence="3 5" key="3">
    <citation type="submission" date="2017-11" db="EMBL/GenBank/DDBJ databases">
        <title>De-novo sequencing of pomegranate (Punica granatum L.) genome.</title>
        <authorList>
            <person name="Akparov Z."/>
            <person name="Amiraslanov A."/>
            <person name="Hajiyeva S."/>
            <person name="Abbasov M."/>
            <person name="Kaur K."/>
            <person name="Hamwieh A."/>
            <person name="Solovyev V."/>
            <person name="Salamov A."/>
            <person name="Braich B."/>
            <person name="Kosarev P."/>
            <person name="Mahmoud A."/>
            <person name="Hajiyev E."/>
            <person name="Babayeva S."/>
            <person name="Izzatullayeva V."/>
            <person name="Mammadov A."/>
            <person name="Mammadov A."/>
            <person name="Sharifova S."/>
            <person name="Ojaghi J."/>
            <person name="Eynullazada K."/>
            <person name="Bayramov B."/>
            <person name="Abdulazimova A."/>
            <person name="Shahmuradov I."/>
        </authorList>
    </citation>
    <scope>NUCLEOTIDE SEQUENCE [LARGE SCALE GENOMIC DNA]</scope>
    <source>
        <strain evidence="3">AG2017</strain>
        <strain evidence="5">cv. AG2017</strain>
        <tissue evidence="3">Leaf</tissue>
    </source>
</reference>
<dbReference type="Proteomes" id="UP000233551">
    <property type="component" value="Unassembled WGS sequence"/>
</dbReference>
<feature type="compositionally biased region" description="Polar residues" evidence="1">
    <location>
        <begin position="22"/>
        <end position="31"/>
    </location>
</feature>
<dbReference type="AlphaFoldDB" id="A0A218XQY9"/>
<dbReference type="PANTHER" id="PTHR33257">
    <property type="entry name" value="OS05G0165500 PROTEIN"/>
    <property type="match status" value="1"/>
</dbReference>
<feature type="compositionally biased region" description="Low complexity" evidence="1">
    <location>
        <begin position="191"/>
        <end position="209"/>
    </location>
</feature>
<comment type="caution">
    <text evidence="2">The sequence shown here is derived from an EMBL/GenBank/DDBJ whole genome shotgun (WGS) entry which is preliminary data.</text>
</comment>
<feature type="compositionally biased region" description="Low complexity" evidence="1">
    <location>
        <begin position="61"/>
        <end position="70"/>
    </location>
</feature>
<evidence type="ECO:0000256" key="1">
    <source>
        <dbReference type="SAM" id="MobiDB-lite"/>
    </source>
</evidence>
<keyword evidence="5" id="KW-1185">Reference proteome</keyword>
<protein>
    <submittedName>
        <fullName evidence="2">Uncharacterized protein</fullName>
    </submittedName>
</protein>
<dbReference type="EMBL" id="MTKT01000813">
    <property type="protein sequence ID" value="OWM87373.1"/>
    <property type="molecule type" value="Genomic_DNA"/>
</dbReference>
<sequence length="233" mass="25911">MQRSNGRRQQLPRNVDDKVFSRQLTKESSAANTSSRIFYYGGAAGSVPFRWESSPGTPKHPSSSCTSLIPSLTPPPSYHAKILSTTPDSGWRSKPKVVRAILSKLSMLPASPRRSCHISPASSVSSSSSSSSSIWSLSSPSRLRRGGQGENLSWKRFPLKFELEDNEMEVVNRHQEEEDELDEYFRPPSPTSTLSFRTRRSNSTSTGSRFRGCYPVKSVRNRLFSIIGHQGSV</sequence>
<feature type="region of interest" description="Disordered" evidence="1">
    <location>
        <begin position="51"/>
        <end position="70"/>
    </location>
</feature>
<feature type="compositionally biased region" description="Low complexity" evidence="1">
    <location>
        <begin position="119"/>
        <end position="141"/>
    </location>
</feature>
<feature type="region of interest" description="Disordered" evidence="1">
    <location>
        <begin position="1"/>
        <end position="31"/>
    </location>
</feature>
<proteinExistence type="predicted"/>
<reference evidence="2" key="2">
    <citation type="submission" date="2017-06" db="EMBL/GenBank/DDBJ databases">
        <title>The pomegranate genome and the genomics of punicalagin biosynthesis.</title>
        <authorList>
            <person name="Xu C."/>
        </authorList>
    </citation>
    <scope>NUCLEOTIDE SEQUENCE [LARGE SCALE GENOMIC DNA]</scope>
    <source>
        <tissue evidence="2">Fresh leaf</tissue>
    </source>
</reference>